<dbReference type="InterPro" id="IPR053832">
    <property type="entry name" value="DUF6924"/>
</dbReference>
<dbReference type="RefSeq" id="WP_253660499.1">
    <property type="nucleotide sequence ID" value="NZ_BAAAJQ010000001.1"/>
</dbReference>
<accession>A0ABT1HCU2</accession>
<organism evidence="2 3">
    <name type="scientific">Williamsia maris</name>
    <dbReference type="NCBI Taxonomy" id="72806"/>
    <lineage>
        <taxon>Bacteria</taxon>
        <taxon>Bacillati</taxon>
        <taxon>Actinomycetota</taxon>
        <taxon>Actinomycetes</taxon>
        <taxon>Mycobacteriales</taxon>
        <taxon>Nocardiaceae</taxon>
        <taxon>Williamsia</taxon>
    </lineage>
</organism>
<evidence type="ECO:0000313" key="2">
    <source>
        <dbReference type="EMBL" id="MCP2175535.1"/>
    </source>
</evidence>
<name>A0ABT1HCU2_9NOCA</name>
<proteinExistence type="predicted"/>
<protein>
    <recommendedName>
        <fullName evidence="1">DUF6924 domain-containing protein</fullName>
    </recommendedName>
</protein>
<feature type="domain" description="DUF6924" evidence="1">
    <location>
        <begin position="9"/>
        <end position="140"/>
    </location>
</feature>
<dbReference type="Pfam" id="PF21962">
    <property type="entry name" value="DUF6924"/>
    <property type="match status" value="1"/>
</dbReference>
<sequence>MTRRLPDGDSLLIRTDFSDDALWRDVVDIVSQPQTDDGEVYVAELTLVDDRAFDRITLKELVAEIATSPRSYVFVVDSDAIADPEHSVLAVDTSGDSGDHPTFRVHPSQMPTVESNLSIDNMDFEEFSSAVAADGVFRGFEYE</sequence>
<keyword evidence="3" id="KW-1185">Reference proteome</keyword>
<reference evidence="2 3" key="1">
    <citation type="submission" date="2022-06" db="EMBL/GenBank/DDBJ databases">
        <title>Genomic Encyclopedia of Archaeal and Bacterial Type Strains, Phase II (KMG-II): from individual species to whole genera.</title>
        <authorList>
            <person name="Goeker M."/>
        </authorList>
    </citation>
    <scope>NUCLEOTIDE SEQUENCE [LARGE SCALE GENOMIC DNA]</scope>
    <source>
        <strain evidence="2 3">DSM 44693</strain>
    </source>
</reference>
<evidence type="ECO:0000259" key="1">
    <source>
        <dbReference type="Pfam" id="PF21962"/>
    </source>
</evidence>
<gene>
    <name evidence="2" type="ORF">LX13_001342</name>
</gene>
<evidence type="ECO:0000313" key="3">
    <source>
        <dbReference type="Proteomes" id="UP001206895"/>
    </source>
</evidence>
<dbReference type="EMBL" id="JAMTCJ010000001">
    <property type="protein sequence ID" value="MCP2175535.1"/>
    <property type="molecule type" value="Genomic_DNA"/>
</dbReference>
<comment type="caution">
    <text evidence="2">The sequence shown here is derived from an EMBL/GenBank/DDBJ whole genome shotgun (WGS) entry which is preliminary data.</text>
</comment>
<dbReference type="Proteomes" id="UP001206895">
    <property type="component" value="Unassembled WGS sequence"/>
</dbReference>